<dbReference type="RefSeq" id="WP_111575284.1">
    <property type="nucleotide sequence ID" value="NZ_JBHEEY010000004.1"/>
</dbReference>
<feature type="compositionally biased region" description="Polar residues" evidence="1">
    <location>
        <begin position="127"/>
        <end position="136"/>
    </location>
</feature>
<feature type="region of interest" description="Disordered" evidence="1">
    <location>
        <begin position="113"/>
        <end position="147"/>
    </location>
</feature>
<evidence type="ECO:0000313" key="3">
    <source>
        <dbReference type="Proteomes" id="UP000249453"/>
    </source>
</evidence>
<gene>
    <name evidence="2" type="ORF">C7374_105181</name>
</gene>
<name>A0A364JVJ0_9HYPH</name>
<evidence type="ECO:0000313" key="2">
    <source>
        <dbReference type="EMBL" id="RAK29130.1"/>
    </source>
</evidence>
<comment type="caution">
    <text evidence="2">The sequence shown here is derived from an EMBL/GenBank/DDBJ whole genome shotgun (WGS) entry which is preliminary data.</text>
</comment>
<sequence length="284" mass="32505">MSRWIRVQTSIFDHELFQSEPLTEREAWLWLIANAAWKSTRHRVGADMHIVPAGSLFVTLRQLQTAWKWKSDYRVRSFLKLLEKEEMIVSETNAGKTQVTICNYSYYQEAERTENARATQEKRTKDTSTPNTSSLRSDVEARARTTPKQDFVSELSDLLDAETIEAIIDHRRKKRAPITARAAKLLANELRKCADPRAAADMMILHGWQGLKAEWVENRTSSKRNDPPPKPRTIGDAIRDEARRHGVLRDEPDSENRGFHSEGYSGGNVRVLDLAFKPALKSFG</sequence>
<accession>A0A364JVJ0</accession>
<evidence type="ECO:0000256" key="1">
    <source>
        <dbReference type="SAM" id="MobiDB-lite"/>
    </source>
</evidence>
<dbReference type="Proteomes" id="UP000249453">
    <property type="component" value="Unassembled WGS sequence"/>
</dbReference>
<dbReference type="OrthoDB" id="7876586at2"/>
<keyword evidence="3" id="KW-1185">Reference proteome</keyword>
<feature type="compositionally biased region" description="Basic and acidic residues" evidence="1">
    <location>
        <begin position="113"/>
        <end position="126"/>
    </location>
</feature>
<protein>
    <submittedName>
        <fullName evidence="2">Uncharacterized protein</fullName>
    </submittedName>
</protein>
<organism evidence="2 3">
    <name type="scientific">Falsochrobactrum ovis</name>
    <dbReference type="NCBI Taxonomy" id="1293442"/>
    <lineage>
        <taxon>Bacteria</taxon>
        <taxon>Pseudomonadati</taxon>
        <taxon>Pseudomonadota</taxon>
        <taxon>Alphaproteobacteria</taxon>
        <taxon>Hyphomicrobiales</taxon>
        <taxon>Brucellaceae</taxon>
        <taxon>Falsochrobactrum</taxon>
    </lineage>
</organism>
<reference evidence="2 3" key="1">
    <citation type="submission" date="2018-06" db="EMBL/GenBank/DDBJ databases">
        <title>Genomic Encyclopedia of Type Strains, Phase IV (KMG-IV): sequencing the most valuable type-strain genomes for metagenomic binning, comparative biology and taxonomic classification.</title>
        <authorList>
            <person name="Goeker M."/>
        </authorList>
    </citation>
    <scope>NUCLEOTIDE SEQUENCE [LARGE SCALE GENOMIC DNA]</scope>
    <source>
        <strain evidence="2 3">DSM 26720</strain>
    </source>
</reference>
<dbReference type="EMBL" id="QLMK01000005">
    <property type="protein sequence ID" value="RAK29130.1"/>
    <property type="molecule type" value="Genomic_DNA"/>
</dbReference>
<dbReference type="AlphaFoldDB" id="A0A364JVJ0"/>
<proteinExistence type="predicted"/>